<accession>A0AAJ0B3C9</accession>
<dbReference type="EMBL" id="MU839849">
    <property type="protein sequence ID" value="KAK1750049.1"/>
    <property type="molecule type" value="Genomic_DNA"/>
</dbReference>
<sequence length="181" mass="19775">MAWSRILAAAILAWQTIAAVPAPRPLALLSDTPVPTGAAIRLVDCNPREPLESPDSAVWLSLVIYCDKIENCNDVNYVPAARDICVKKSSNVSLDYQKWQSSDWQRCYFAERGAFSWALSKFAMLFPPETEVGIGEDADENGFRGFTDDELQGAGPATHNCSKMYYFIQGNGTDDGAGSSV</sequence>
<evidence type="ECO:0000313" key="3">
    <source>
        <dbReference type="Proteomes" id="UP001239445"/>
    </source>
</evidence>
<dbReference type="AlphaFoldDB" id="A0AAJ0B3C9"/>
<evidence type="ECO:0000256" key="1">
    <source>
        <dbReference type="SAM" id="SignalP"/>
    </source>
</evidence>
<feature type="signal peptide" evidence="1">
    <location>
        <begin position="1"/>
        <end position="18"/>
    </location>
</feature>
<gene>
    <name evidence="2" type="ORF">QBC47DRAFT_407278</name>
</gene>
<keyword evidence="1" id="KW-0732">Signal</keyword>
<reference evidence="2" key="1">
    <citation type="submission" date="2023-06" db="EMBL/GenBank/DDBJ databases">
        <title>Genome-scale phylogeny and comparative genomics of the fungal order Sordariales.</title>
        <authorList>
            <consortium name="Lawrence Berkeley National Laboratory"/>
            <person name="Hensen N."/>
            <person name="Bonometti L."/>
            <person name="Westerberg I."/>
            <person name="Brannstrom I.O."/>
            <person name="Guillou S."/>
            <person name="Cros-Aarteil S."/>
            <person name="Calhoun S."/>
            <person name="Haridas S."/>
            <person name="Kuo A."/>
            <person name="Mondo S."/>
            <person name="Pangilinan J."/>
            <person name="Riley R."/>
            <person name="Labutti K."/>
            <person name="Andreopoulos B."/>
            <person name="Lipzen A."/>
            <person name="Chen C."/>
            <person name="Yanf M."/>
            <person name="Daum C."/>
            <person name="Ng V."/>
            <person name="Clum A."/>
            <person name="Steindorff A."/>
            <person name="Ohm R."/>
            <person name="Martin F."/>
            <person name="Silar P."/>
            <person name="Natvig D."/>
            <person name="Lalanne C."/>
            <person name="Gautier V."/>
            <person name="Ament-Velasquez S.L."/>
            <person name="Kruys A."/>
            <person name="Hutchinson M.I."/>
            <person name="Powell A.J."/>
            <person name="Barry K."/>
            <person name="Miller A.N."/>
            <person name="Grigoriev I.V."/>
            <person name="Debuchy R."/>
            <person name="Gladieux P."/>
            <person name="Thoren M.H."/>
            <person name="Johannesson H."/>
        </authorList>
    </citation>
    <scope>NUCLEOTIDE SEQUENCE</scope>
    <source>
        <strain evidence="2">PSN4</strain>
    </source>
</reference>
<proteinExistence type="predicted"/>
<keyword evidence="3" id="KW-1185">Reference proteome</keyword>
<protein>
    <submittedName>
        <fullName evidence="2">Uncharacterized protein</fullName>
    </submittedName>
</protein>
<comment type="caution">
    <text evidence="2">The sequence shown here is derived from an EMBL/GenBank/DDBJ whole genome shotgun (WGS) entry which is preliminary data.</text>
</comment>
<organism evidence="2 3">
    <name type="scientific">Echria macrotheca</name>
    <dbReference type="NCBI Taxonomy" id="438768"/>
    <lineage>
        <taxon>Eukaryota</taxon>
        <taxon>Fungi</taxon>
        <taxon>Dikarya</taxon>
        <taxon>Ascomycota</taxon>
        <taxon>Pezizomycotina</taxon>
        <taxon>Sordariomycetes</taxon>
        <taxon>Sordariomycetidae</taxon>
        <taxon>Sordariales</taxon>
        <taxon>Schizotheciaceae</taxon>
        <taxon>Echria</taxon>
    </lineage>
</organism>
<feature type="chain" id="PRO_5042605449" evidence="1">
    <location>
        <begin position="19"/>
        <end position="181"/>
    </location>
</feature>
<name>A0AAJ0B3C9_9PEZI</name>
<dbReference type="Proteomes" id="UP001239445">
    <property type="component" value="Unassembled WGS sequence"/>
</dbReference>
<evidence type="ECO:0000313" key="2">
    <source>
        <dbReference type="EMBL" id="KAK1750049.1"/>
    </source>
</evidence>